<dbReference type="InterPro" id="IPR046867">
    <property type="entry name" value="AldOxase/xan_DH_MoCoBD2"/>
</dbReference>
<evidence type="ECO:0000256" key="11">
    <source>
        <dbReference type="SAM" id="MobiDB-lite"/>
    </source>
</evidence>
<dbReference type="InterPro" id="IPR016208">
    <property type="entry name" value="Ald_Oxase/xanthine_DH-like"/>
</dbReference>
<comment type="cofactor">
    <cofactor evidence="9">
        <name>[2Fe-2S] cluster</name>
        <dbReference type="ChEBI" id="CHEBI:190135"/>
    </cofactor>
</comment>
<evidence type="ECO:0000256" key="9">
    <source>
        <dbReference type="ARBA" id="ARBA00034078"/>
    </source>
</evidence>
<comment type="caution">
    <text evidence="13">The sequence shown here is derived from an EMBL/GenBank/DDBJ whole genome shotgun (WGS) entry which is preliminary data.</text>
</comment>
<dbReference type="SUPFAM" id="SSF54665">
    <property type="entry name" value="CO dehydrogenase molybdoprotein N-domain-like"/>
    <property type="match status" value="1"/>
</dbReference>
<evidence type="ECO:0000256" key="8">
    <source>
        <dbReference type="ARBA" id="ARBA00023014"/>
    </source>
</evidence>
<keyword evidence="8" id="KW-0411">Iron-sulfur</keyword>
<dbReference type="Pfam" id="PF02738">
    <property type="entry name" value="MoCoBD_1"/>
    <property type="match status" value="1"/>
</dbReference>
<evidence type="ECO:0000256" key="6">
    <source>
        <dbReference type="ARBA" id="ARBA00023002"/>
    </source>
</evidence>
<comment type="cofactor">
    <cofactor evidence="10">
        <name>Mo-molybdopterin cytosine dinucleotide</name>
        <dbReference type="ChEBI" id="CHEBI:71308"/>
    </cofactor>
</comment>
<feature type="domain" description="Aldehyde oxidase/xanthine dehydrogenase a/b hammerhead" evidence="12">
    <location>
        <begin position="40"/>
        <end position="147"/>
    </location>
</feature>
<keyword evidence="6" id="KW-0560">Oxidoreductase</keyword>
<dbReference type="Pfam" id="PF01315">
    <property type="entry name" value="Ald_Xan_dh_C"/>
    <property type="match status" value="1"/>
</dbReference>
<dbReference type="PANTHER" id="PTHR45444">
    <property type="entry name" value="XANTHINE DEHYDROGENASE"/>
    <property type="match status" value="1"/>
</dbReference>
<keyword evidence="4" id="KW-0001">2Fe-2S</keyword>
<proteinExistence type="inferred from homology"/>
<dbReference type="GO" id="GO:0030151">
    <property type="term" value="F:molybdenum ion binding"/>
    <property type="evidence" value="ECO:0007669"/>
    <property type="project" value="InterPro"/>
</dbReference>
<evidence type="ECO:0000256" key="7">
    <source>
        <dbReference type="ARBA" id="ARBA00023004"/>
    </source>
</evidence>
<evidence type="ECO:0000313" key="14">
    <source>
        <dbReference type="Proteomes" id="UP000290287"/>
    </source>
</evidence>
<dbReference type="NCBIfam" id="TIGR02965">
    <property type="entry name" value="xanthine_xdhB"/>
    <property type="match status" value="1"/>
</dbReference>
<dbReference type="Pfam" id="PF20256">
    <property type="entry name" value="MoCoBD_2"/>
    <property type="match status" value="1"/>
</dbReference>
<comment type="cofactor">
    <cofactor evidence="1">
        <name>Mo-molybdopterin</name>
        <dbReference type="ChEBI" id="CHEBI:71302"/>
    </cofactor>
</comment>
<dbReference type="EMBL" id="PEIB01000021">
    <property type="protein sequence ID" value="RXJ72392.1"/>
    <property type="molecule type" value="Genomic_DNA"/>
</dbReference>
<dbReference type="OrthoDB" id="9758509at2"/>
<dbReference type="InterPro" id="IPR036856">
    <property type="entry name" value="Ald_Oxase/Xan_DH_a/b_sf"/>
</dbReference>
<dbReference type="GO" id="GO:0016491">
    <property type="term" value="F:oxidoreductase activity"/>
    <property type="evidence" value="ECO:0007669"/>
    <property type="project" value="UniProtKB-KW"/>
</dbReference>
<dbReference type="RefSeq" id="WP_129123072.1">
    <property type="nucleotide sequence ID" value="NZ_PEIB01000021.1"/>
</dbReference>
<dbReference type="InterPro" id="IPR008274">
    <property type="entry name" value="AldOxase/xan_DH_MoCoBD1"/>
</dbReference>
<evidence type="ECO:0000256" key="10">
    <source>
        <dbReference type="ARBA" id="ARBA00053029"/>
    </source>
</evidence>
<evidence type="ECO:0000313" key="13">
    <source>
        <dbReference type="EMBL" id="RXJ72392.1"/>
    </source>
</evidence>
<dbReference type="AlphaFoldDB" id="A0A4Q0YN79"/>
<evidence type="ECO:0000259" key="12">
    <source>
        <dbReference type="SMART" id="SM01008"/>
    </source>
</evidence>
<reference evidence="13 14" key="1">
    <citation type="submission" date="2017-10" db="EMBL/GenBank/DDBJ databases">
        <title>Nyctiphanis sp. nov., isolated from the stomach of the euphausiid Nyctiphanes simplex (Hansen, 1911) in the Gulf of California.</title>
        <authorList>
            <person name="Gomez-Gil B."/>
            <person name="Aguilar-Mendez M."/>
            <person name="Lopez-Cortes A."/>
            <person name="Gomez-Gutierrez J."/>
            <person name="Roque A."/>
            <person name="Lang E."/>
            <person name="Gonzalez-Castillo A."/>
        </authorList>
    </citation>
    <scope>NUCLEOTIDE SEQUENCE [LARGE SCALE GENOMIC DNA]</scope>
    <source>
        <strain evidence="13 14">CAIM 600</strain>
    </source>
</reference>
<sequence length="802" mass="87369">MSRKTTPAMSQEEMVSQAKEGLQTGVSKSVKHESAEKHVTGEAIYIDDRPEFPNQLHVYALTSPYPHAKITHIDTAPCYEVEGVEFVLTAKDVPGELDIGPVLAGDPLLALDEVSFVGQPVIAVAADSLDNARKGAAAAIVEYEELPAALDVETSLAQKLFVTDSHTQKRGDSDSAIASSPHILEGALHIGGQEHFYLETQASSVVPTEDGGVIVYCSTQNPTEVQKLVGSVLNTPMHKVLVDMRRMGGGFGGKETQAASPACIAAIIAVKTKQPVKMRLPRREDMIMTGKRHPFYNQYRVGFDDTGRIEGIDIVVSGNAGYSPDLSRSIVDRAMFHSDNAYFLNNATVTGHCVKTHTASNTAYRGFGGPQGMMTIEHIMDDIACKLGKDPLEVRKRNYYSDDGRDETHYFQKVEDNLILEMTEDLEQDCDYQKRRAEIQAFNEQSPILKKGIALTPVKFGISFTATFLNQAGALVTVYTDGSICLNHGGTEMGQGLNTKVAQIVAETFSVDVNTIQITATNTEKVPNTSPTAASSGTDLNGKAAQNAALTIKARMIEFARAHFNVSEIDIIFSNGIVTAGDKAVMTFADFAELCWFNQISLASTGFYRTPKIFYDHQKARGRPFYYFAYGVSCSEIIVDTLTGEYRVLRADILHDVGAALNPAIDIGQVEGGFIQGMGWLTTEELVWNEAGALATSGPATYKIPAVNDVPDIFNVRLVENRANPEDTVFHSKAVGEPPFMLAISVWCALKDAIVSVSENGDIPYLAAPATPEQVYQAIKRVRGKPPIFKDEERREAENVSK</sequence>
<dbReference type="FunFam" id="3.30.365.10:FF:000001">
    <property type="entry name" value="Xanthine dehydrogenase oxidase"/>
    <property type="match status" value="1"/>
</dbReference>
<feature type="region of interest" description="Disordered" evidence="11">
    <location>
        <begin position="1"/>
        <end position="34"/>
    </location>
</feature>
<dbReference type="FunFam" id="3.30.365.10:FF:000002">
    <property type="entry name" value="Xanthine dehydrogenase oxidase"/>
    <property type="match status" value="1"/>
</dbReference>
<dbReference type="InterPro" id="IPR037165">
    <property type="entry name" value="AldOxase/xan_DH_Mopterin-bd_sf"/>
</dbReference>
<evidence type="ECO:0000256" key="3">
    <source>
        <dbReference type="ARBA" id="ARBA00006849"/>
    </source>
</evidence>
<dbReference type="SUPFAM" id="SSF56003">
    <property type="entry name" value="Molybdenum cofactor-binding domain"/>
    <property type="match status" value="1"/>
</dbReference>
<evidence type="ECO:0000256" key="1">
    <source>
        <dbReference type="ARBA" id="ARBA00001924"/>
    </source>
</evidence>
<accession>A0A4Q0YN79</accession>
<dbReference type="SMART" id="SM01008">
    <property type="entry name" value="Ald_Xan_dh_C"/>
    <property type="match status" value="1"/>
</dbReference>
<organism evidence="13 14">
    <name type="scientific">Veronia nyctiphanis</name>
    <dbReference type="NCBI Taxonomy" id="1278244"/>
    <lineage>
        <taxon>Bacteria</taxon>
        <taxon>Pseudomonadati</taxon>
        <taxon>Pseudomonadota</taxon>
        <taxon>Gammaproteobacteria</taxon>
        <taxon>Vibrionales</taxon>
        <taxon>Vibrionaceae</taxon>
        <taxon>Veronia</taxon>
    </lineage>
</organism>
<evidence type="ECO:0000256" key="4">
    <source>
        <dbReference type="ARBA" id="ARBA00022714"/>
    </source>
</evidence>
<protein>
    <submittedName>
        <fullName evidence="13">Xanthine dehydrogenase molybdopterin binding subunit</fullName>
    </submittedName>
</protein>
<name>A0A4Q0YN79_9GAMM</name>
<dbReference type="Gene3D" id="3.30.365.10">
    <property type="entry name" value="Aldehyde oxidase/xanthine dehydrogenase, molybdopterin binding domain"/>
    <property type="match status" value="4"/>
</dbReference>
<dbReference type="Proteomes" id="UP000290287">
    <property type="component" value="Unassembled WGS sequence"/>
</dbReference>
<keyword evidence="5" id="KW-0479">Metal-binding</keyword>
<dbReference type="InterPro" id="IPR000674">
    <property type="entry name" value="Ald_Oxase/Xan_DH_a/b"/>
</dbReference>
<evidence type="ECO:0000256" key="2">
    <source>
        <dbReference type="ARBA" id="ARBA00001974"/>
    </source>
</evidence>
<evidence type="ECO:0000256" key="5">
    <source>
        <dbReference type="ARBA" id="ARBA00022723"/>
    </source>
</evidence>
<comment type="cofactor">
    <cofactor evidence="2">
        <name>FAD</name>
        <dbReference type="ChEBI" id="CHEBI:57692"/>
    </cofactor>
</comment>
<keyword evidence="7" id="KW-0408">Iron</keyword>
<dbReference type="PANTHER" id="PTHR45444:SF3">
    <property type="entry name" value="XANTHINE DEHYDROGENASE"/>
    <property type="match status" value="1"/>
</dbReference>
<dbReference type="InterPro" id="IPR014309">
    <property type="entry name" value="Xanthine_DH_Mopterin-bd_su"/>
</dbReference>
<dbReference type="Gene3D" id="3.90.1170.50">
    <property type="entry name" value="Aldehyde oxidase/xanthine dehydrogenase, a/b hammerhead"/>
    <property type="match status" value="1"/>
</dbReference>
<dbReference type="GO" id="GO:0005506">
    <property type="term" value="F:iron ion binding"/>
    <property type="evidence" value="ECO:0007669"/>
    <property type="project" value="InterPro"/>
</dbReference>
<keyword evidence="14" id="KW-1185">Reference proteome</keyword>
<dbReference type="GO" id="GO:0051537">
    <property type="term" value="F:2 iron, 2 sulfur cluster binding"/>
    <property type="evidence" value="ECO:0007669"/>
    <property type="project" value="UniProtKB-KW"/>
</dbReference>
<comment type="similarity">
    <text evidence="3">Belongs to the xanthine dehydrogenase family.</text>
</comment>
<gene>
    <name evidence="13" type="primary">xdhB</name>
    <name evidence="13" type="ORF">CS022_15680</name>
</gene>